<feature type="compositionally biased region" description="Acidic residues" evidence="1">
    <location>
        <begin position="65"/>
        <end position="80"/>
    </location>
</feature>
<keyword evidence="4" id="KW-1185">Reference proteome</keyword>
<protein>
    <recommendedName>
        <fullName evidence="2">GCK domain-containing protein</fullName>
    </recommendedName>
</protein>
<name>A0A8J5L4E9_ZINOF</name>
<dbReference type="AlphaFoldDB" id="A0A8J5L4E9"/>
<dbReference type="Pfam" id="PF07802">
    <property type="entry name" value="GCK"/>
    <property type="match status" value="1"/>
</dbReference>
<dbReference type="OrthoDB" id="2148418at2759"/>
<comment type="caution">
    <text evidence="3">The sequence shown here is derived from an EMBL/GenBank/DDBJ whole genome shotgun (WGS) entry which is preliminary data.</text>
</comment>
<evidence type="ECO:0000259" key="2">
    <source>
        <dbReference type="SMART" id="SM01227"/>
    </source>
</evidence>
<dbReference type="PANTHER" id="PTHR34357:SF2">
    <property type="entry name" value="F26F24.3-RELATED"/>
    <property type="match status" value="1"/>
</dbReference>
<dbReference type="PANTHER" id="PTHR34357">
    <property type="entry name" value="F7A19.14 PROTEIN-RELATED"/>
    <property type="match status" value="1"/>
</dbReference>
<feature type="domain" description="GCK" evidence="2">
    <location>
        <begin position="81"/>
        <end position="155"/>
    </location>
</feature>
<gene>
    <name evidence="3" type="ORF">ZIOFF_029767</name>
</gene>
<evidence type="ECO:0000313" key="3">
    <source>
        <dbReference type="EMBL" id="KAG6511690.1"/>
    </source>
</evidence>
<organism evidence="3 4">
    <name type="scientific">Zingiber officinale</name>
    <name type="common">Ginger</name>
    <name type="synonym">Amomum zingiber</name>
    <dbReference type="NCBI Taxonomy" id="94328"/>
    <lineage>
        <taxon>Eukaryota</taxon>
        <taxon>Viridiplantae</taxon>
        <taxon>Streptophyta</taxon>
        <taxon>Embryophyta</taxon>
        <taxon>Tracheophyta</taxon>
        <taxon>Spermatophyta</taxon>
        <taxon>Magnoliopsida</taxon>
        <taxon>Liliopsida</taxon>
        <taxon>Zingiberales</taxon>
        <taxon>Zingiberaceae</taxon>
        <taxon>Zingiber</taxon>
    </lineage>
</organism>
<feature type="region of interest" description="Disordered" evidence="1">
    <location>
        <begin position="147"/>
        <end position="168"/>
    </location>
</feature>
<sequence>MASPPSPAEKPSDSQTLDPLVSPSPPLSPADQQSLLPAADLSAPKGAAEATPAKAEGSEAVEGGEATEQEAQDDGSEEEEMECGFCLFMKGGGCKDAFIAWEDCITVARDTGEDAAEKCMEVTSALMKCMEAHPDYYEPILRAEKAMTDSITDSGDDDPESEKKVEDD</sequence>
<dbReference type="SMART" id="SM01227">
    <property type="entry name" value="GCK"/>
    <property type="match status" value="1"/>
</dbReference>
<feature type="region of interest" description="Disordered" evidence="1">
    <location>
        <begin position="1"/>
        <end position="80"/>
    </location>
</feature>
<evidence type="ECO:0000256" key="1">
    <source>
        <dbReference type="SAM" id="MobiDB-lite"/>
    </source>
</evidence>
<proteinExistence type="predicted"/>
<evidence type="ECO:0000313" key="4">
    <source>
        <dbReference type="Proteomes" id="UP000734854"/>
    </source>
</evidence>
<dbReference type="InterPro" id="IPR012891">
    <property type="entry name" value="GCK_dom"/>
</dbReference>
<dbReference type="EMBL" id="JACMSC010000008">
    <property type="protein sequence ID" value="KAG6511690.1"/>
    <property type="molecule type" value="Genomic_DNA"/>
</dbReference>
<accession>A0A8J5L4E9</accession>
<dbReference type="Proteomes" id="UP000734854">
    <property type="component" value="Unassembled WGS sequence"/>
</dbReference>
<reference evidence="3 4" key="1">
    <citation type="submission" date="2020-08" db="EMBL/GenBank/DDBJ databases">
        <title>Plant Genome Project.</title>
        <authorList>
            <person name="Zhang R.-G."/>
        </authorList>
    </citation>
    <scope>NUCLEOTIDE SEQUENCE [LARGE SCALE GENOMIC DNA]</scope>
    <source>
        <tissue evidence="3">Rhizome</tissue>
    </source>
</reference>